<dbReference type="Pfam" id="PF04299">
    <property type="entry name" value="FMN_bind_2"/>
    <property type="match status" value="1"/>
</dbReference>
<protein>
    <submittedName>
        <fullName evidence="1">FMN-binding negative transcriptional regulator</fullName>
    </submittedName>
</protein>
<dbReference type="RefSeq" id="WP_308955627.1">
    <property type="nucleotide sequence ID" value="NZ_JAVICY010000006.1"/>
</dbReference>
<reference evidence="1" key="1">
    <citation type="submission" date="2023-08" db="EMBL/GenBank/DDBJ databases">
        <title>Emergence of clinically-relevant ST2 carbapenem-resistant Acinetobacter baumannii strains in hospital sewages in Zhejiang, East of China.</title>
        <authorList>
            <person name="Kaichao C."/>
            <person name="Zhang R."/>
        </authorList>
    </citation>
    <scope>NUCLEOTIDE SEQUENCE</scope>
    <source>
        <strain evidence="1">M-SY-60</strain>
    </source>
</reference>
<dbReference type="PANTHER" id="PTHR35802">
    <property type="entry name" value="PROTEASE SYNTHASE AND SPORULATION PROTEIN PAI 2"/>
    <property type="match status" value="1"/>
</dbReference>
<dbReference type="SUPFAM" id="SSF50475">
    <property type="entry name" value="FMN-binding split barrel"/>
    <property type="match status" value="1"/>
</dbReference>
<evidence type="ECO:0000313" key="2">
    <source>
        <dbReference type="Proteomes" id="UP001243195"/>
    </source>
</evidence>
<proteinExistence type="predicted"/>
<dbReference type="Gene3D" id="2.30.110.10">
    <property type="entry name" value="Electron Transport, Fmn-binding Protein, Chain A"/>
    <property type="match status" value="1"/>
</dbReference>
<comment type="caution">
    <text evidence="1">The sequence shown here is derived from an EMBL/GenBank/DDBJ whole genome shotgun (WGS) entry which is preliminary data.</text>
</comment>
<accession>A0AAW8JEP5</accession>
<gene>
    <name evidence="1" type="ORF">RFH51_07075</name>
</gene>
<dbReference type="InterPro" id="IPR007396">
    <property type="entry name" value="TR_PAI2-type"/>
</dbReference>
<sequence>MYLPEHFKENDQEKLFELIRVYPLGALIVYVDGDFEANHLPFEIVAEGETFKLKAHIAKANPLFEKLKLQTGIEVLIIFQAESQYISPNWYPEKHIHHKAVPTWNYRVVHVKGKCRLIDEEKHLRGILARLTRQHEQTQTKPWRMSDAPEQYLREQLEKIVGIEIEISSIIGKSKLSQNRSQADIENVIQKLHENGAEKMANIMRKK</sequence>
<dbReference type="AlphaFoldDB" id="A0AAW8JEP5"/>
<dbReference type="PIRSF" id="PIRSF010372">
    <property type="entry name" value="PaiB"/>
    <property type="match status" value="1"/>
</dbReference>
<organism evidence="1 2">
    <name type="scientific">Acinetobacter gerneri</name>
    <dbReference type="NCBI Taxonomy" id="202952"/>
    <lineage>
        <taxon>Bacteria</taxon>
        <taxon>Pseudomonadati</taxon>
        <taxon>Pseudomonadota</taxon>
        <taxon>Gammaproteobacteria</taxon>
        <taxon>Moraxellales</taxon>
        <taxon>Moraxellaceae</taxon>
        <taxon>Acinetobacter</taxon>
    </lineage>
</organism>
<dbReference type="EMBL" id="JAVIDA010000007">
    <property type="protein sequence ID" value="MDQ9071216.1"/>
    <property type="molecule type" value="Genomic_DNA"/>
</dbReference>
<dbReference type="Proteomes" id="UP001243195">
    <property type="component" value="Unassembled WGS sequence"/>
</dbReference>
<evidence type="ECO:0000313" key="1">
    <source>
        <dbReference type="EMBL" id="MDQ9071216.1"/>
    </source>
</evidence>
<dbReference type="InterPro" id="IPR012349">
    <property type="entry name" value="Split_barrel_FMN-bd"/>
</dbReference>
<dbReference type="PANTHER" id="PTHR35802:SF1">
    <property type="entry name" value="PROTEASE SYNTHASE AND SPORULATION PROTEIN PAI 2"/>
    <property type="match status" value="1"/>
</dbReference>
<name>A0AAW8JEP5_9GAMM</name>